<reference evidence="2" key="2">
    <citation type="journal article" date="2021" name="PeerJ">
        <title>Extensive microbial diversity within the chicken gut microbiome revealed by metagenomics and culture.</title>
        <authorList>
            <person name="Gilroy R."/>
            <person name="Ravi A."/>
            <person name="Getino M."/>
            <person name="Pursley I."/>
            <person name="Horton D.L."/>
            <person name="Alikhan N.F."/>
            <person name="Baker D."/>
            <person name="Gharbi K."/>
            <person name="Hall N."/>
            <person name="Watson M."/>
            <person name="Adriaenssens E.M."/>
            <person name="Foster-Nyarko E."/>
            <person name="Jarju S."/>
            <person name="Secka A."/>
            <person name="Antonio M."/>
            <person name="Oren A."/>
            <person name="Chaudhuri R.R."/>
            <person name="La Ragione R."/>
            <person name="Hildebrand F."/>
            <person name="Pallen M.J."/>
        </authorList>
    </citation>
    <scope>NUCLEOTIDE SEQUENCE</scope>
    <source>
        <strain evidence="2">ChiHile30-977</strain>
    </source>
</reference>
<proteinExistence type="predicted"/>
<accession>A0A9D0YZ09</accession>
<keyword evidence="1" id="KW-0472">Membrane</keyword>
<organism evidence="2 3">
    <name type="scientific">Candidatus Avichristensenella intestinipullorum</name>
    <dbReference type="NCBI Taxonomy" id="2840693"/>
    <lineage>
        <taxon>Bacteria</taxon>
        <taxon>Bacillati</taxon>
        <taxon>Bacillota</taxon>
        <taxon>Clostridia</taxon>
        <taxon>Candidatus Avichristensenella</taxon>
    </lineage>
</organism>
<dbReference type="AlphaFoldDB" id="A0A9D0YZ09"/>
<reference evidence="2" key="1">
    <citation type="submission" date="2020-10" db="EMBL/GenBank/DDBJ databases">
        <authorList>
            <person name="Gilroy R."/>
        </authorList>
    </citation>
    <scope>NUCLEOTIDE SEQUENCE</scope>
    <source>
        <strain evidence="2">ChiHile30-977</strain>
    </source>
</reference>
<feature type="transmembrane region" description="Helical" evidence="1">
    <location>
        <begin position="87"/>
        <end position="110"/>
    </location>
</feature>
<gene>
    <name evidence="2" type="ORF">IAA66_10655</name>
</gene>
<keyword evidence="1" id="KW-1133">Transmembrane helix</keyword>
<dbReference type="Proteomes" id="UP000886819">
    <property type="component" value="Unassembled WGS sequence"/>
</dbReference>
<evidence type="ECO:0000313" key="2">
    <source>
        <dbReference type="EMBL" id="HIQ64021.1"/>
    </source>
</evidence>
<evidence type="ECO:0000313" key="3">
    <source>
        <dbReference type="Proteomes" id="UP000886819"/>
    </source>
</evidence>
<protein>
    <submittedName>
        <fullName evidence="2">Uncharacterized protein</fullName>
    </submittedName>
</protein>
<dbReference type="EMBL" id="DVFI01000147">
    <property type="protein sequence ID" value="HIQ64021.1"/>
    <property type="molecule type" value="Genomic_DNA"/>
</dbReference>
<sequence length="337" mass="35773">MIEVENLRSTADEMLSGLHAPPGMAQRLRFQAGALDNLPQIAGEMLGSLQAGPALRHRILVAADRARHPFRLLAPACPRKRTAHPGLLRLTPALGMAVLLVIMLGVGSLYGGTVPGSPSNELESYAAGPVQTLSDVSQFRSLFAGEGANPPLLAINGRYYRMLTTPLAVSSSLVGAPIADVQTYTDEPSLSTRVGVVSNVVAERSQVYEVTGLSQKTAVAAEVDGTLRLFQRVSYAAASLIGEEMFEDTLDVGGQVASLELSGVGVVNDETRVNELLYMLNEFAVWSGSEIGEADQALTIYLKNGLSLQLLVDGDVLWGCGAWACPEFFDAFAQAVV</sequence>
<evidence type="ECO:0000256" key="1">
    <source>
        <dbReference type="SAM" id="Phobius"/>
    </source>
</evidence>
<name>A0A9D0YZ09_9FIRM</name>
<keyword evidence="1" id="KW-0812">Transmembrane</keyword>
<comment type="caution">
    <text evidence="2">The sequence shown here is derived from an EMBL/GenBank/DDBJ whole genome shotgun (WGS) entry which is preliminary data.</text>
</comment>